<feature type="compositionally biased region" description="Gly residues" evidence="1">
    <location>
        <begin position="43"/>
        <end position="54"/>
    </location>
</feature>
<evidence type="ECO:0000256" key="1">
    <source>
        <dbReference type="SAM" id="MobiDB-lite"/>
    </source>
</evidence>
<organism evidence="2 3">
    <name type="scientific">Paspalum notatum var. saurae</name>
    <dbReference type="NCBI Taxonomy" id="547442"/>
    <lineage>
        <taxon>Eukaryota</taxon>
        <taxon>Viridiplantae</taxon>
        <taxon>Streptophyta</taxon>
        <taxon>Embryophyta</taxon>
        <taxon>Tracheophyta</taxon>
        <taxon>Spermatophyta</taxon>
        <taxon>Magnoliopsida</taxon>
        <taxon>Liliopsida</taxon>
        <taxon>Poales</taxon>
        <taxon>Poaceae</taxon>
        <taxon>PACMAD clade</taxon>
        <taxon>Panicoideae</taxon>
        <taxon>Andropogonodae</taxon>
        <taxon>Paspaleae</taxon>
        <taxon>Paspalinae</taxon>
        <taxon>Paspalum</taxon>
    </lineage>
</organism>
<proteinExistence type="predicted"/>
<gene>
    <name evidence="2" type="ORF">U9M48_006173</name>
</gene>
<dbReference type="EMBL" id="CP144746">
    <property type="protein sequence ID" value="WVZ55525.1"/>
    <property type="molecule type" value="Genomic_DNA"/>
</dbReference>
<protein>
    <submittedName>
        <fullName evidence="2">Uncharacterized protein</fullName>
    </submittedName>
</protein>
<evidence type="ECO:0000313" key="3">
    <source>
        <dbReference type="Proteomes" id="UP001341281"/>
    </source>
</evidence>
<dbReference type="AlphaFoldDB" id="A0AAQ3PRP6"/>
<sequence>MALLNVPSGKNTDAPAGRVCPRSTAPAGRMRGRDSARPSTSHGTGGRHQLGGGKARGRGSAHFSLGSNILCAEQPWEPKSHASPIVLCALLAHLGC</sequence>
<keyword evidence="3" id="KW-1185">Reference proteome</keyword>
<name>A0AAQ3PRP6_PASNO</name>
<dbReference type="Proteomes" id="UP001341281">
    <property type="component" value="Chromosome 02"/>
</dbReference>
<accession>A0AAQ3PRP6</accession>
<reference evidence="2 3" key="1">
    <citation type="submission" date="2024-02" db="EMBL/GenBank/DDBJ databases">
        <title>High-quality chromosome-scale genome assembly of Pensacola bahiagrass (Paspalum notatum Flugge var. saurae).</title>
        <authorList>
            <person name="Vega J.M."/>
            <person name="Podio M."/>
            <person name="Orjuela J."/>
            <person name="Siena L.A."/>
            <person name="Pessino S.C."/>
            <person name="Combes M.C."/>
            <person name="Mariac C."/>
            <person name="Albertini E."/>
            <person name="Pupilli F."/>
            <person name="Ortiz J.P.A."/>
            <person name="Leblanc O."/>
        </authorList>
    </citation>
    <scope>NUCLEOTIDE SEQUENCE [LARGE SCALE GENOMIC DNA]</scope>
    <source>
        <strain evidence="2">R1</strain>
        <tissue evidence="2">Leaf</tissue>
    </source>
</reference>
<evidence type="ECO:0000313" key="2">
    <source>
        <dbReference type="EMBL" id="WVZ55525.1"/>
    </source>
</evidence>
<feature type="region of interest" description="Disordered" evidence="1">
    <location>
        <begin position="1"/>
        <end position="59"/>
    </location>
</feature>